<name>A0A2T1C2H4_9CYAN</name>
<reference evidence="1 2" key="2">
    <citation type="submission" date="2018-03" db="EMBL/GenBank/DDBJ databases">
        <title>The ancient ancestry and fast evolution of plastids.</title>
        <authorList>
            <person name="Moore K.R."/>
            <person name="Magnabosco C."/>
            <person name="Momper L."/>
            <person name="Gold D.A."/>
            <person name="Bosak T."/>
            <person name="Fournier G.P."/>
        </authorList>
    </citation>
    <scope>NUCLEOTIDE SEQUENCE [LARGE SCALE GENOMIC DNA]</scope>
    <source>
        <strain evidence="1 2">CCAP 1448/3</strain>
    </source>
</reference>
<proteinExistence type="predicted"/>
<evidence type="ECO:0000313" key="2">
    <source>
        <dbReference type="Proteomes" id="UP000238762"/>
    </source>
</evidence>
<organism evidence="1 2">
    <name type="scientific">Merismopedia glauca CCAP 1448/3</name>
    <dbReference type="NCBI Taxonomy" id="1296344"/>
    <lineage>
        <taxon>Bacteria</taxon>
        <taxon>Bacillati</taxon>
        <taxon>Cyanobacteriota</taxon>
        <taxon>Cyanophyceae</taxon>
        <taxon>Synechococcales</taxon>
        <taxon>Merismopediaceae</taxon>
        <taxon>Merismopedia</taxon>
    </lineage>
</organism>
<dbReference type="EMBL" id="PVWJ01000065">
    <property type="protein sequence ID" value="PSB02323.1"/>
    <property type="molecule type" value="Genomic_DNA"/>
</dbReference>
<keyword evidence="2" id="KW-1185">Reference proteome</keyword>
<accession>A0A2T1C2H4</accession>
<dbReference type="AlphaFoldDB" id="A0A2T1C2H4"/>
<protein>
    <submittedName>
        <fullName evidence="1">Uncharacterized protein</fullName>
    </submittedName>
</protein>
<dbReference type="Proteomes" id="UP000238762">
    <property type="component" value="Unassembled WGS sequence"/>
</dbReference>
<sequence>MSLIDLTPLLKELSYSDKLLLLHFLVAELLKESGLNPLEIQDRDNVASQGLYDSFEAAAVLAKALAEEKVPTHG</sequence>
<comment type="caution">
    <text evidence="1">The sequence shown here is derived from an EMBL/GenBank/DDBJ whole genome shotgun (WGS) entry which is preliminary data.</text>
</comment>
<reference evidence="1 2" key="1">
    <citation type="submission" date="2018-02" db="EMBL/GenBank/DDBJ databases">
        <authorList>
            <person name="Cohen D.B."/>
            <person name="Kent A.D."/>
        </authorList>
    </citation>
    <scope>NUCLEOTIDE SEQUENCE [LARGE SCALE GENOMIC DNA]</scope>
    <source>
        <strain evidence="1 2">CCAP 1448/3</strain>
    </source>
</reference>
<gene>
    <name evidence="1" type="ORF">C7B64_13785</name>
</gene>
<evidence type="ECO:0000313" key="1">
    <source>
        <dbReference type="EMBL" id="PSB02323.1"/>
    </source>
</evidence>